<accession>A0A540MCV4</accession>
<dbReference type="SUPFAM" id="SSF117281">
    <property type="entry name" value="Kelch motif"/>
    <property type="match status" value="1"/>
</dbReference>
<dbReference type="InterPro" id="IPR012871">
    <property type="entry name" value="DUF1668_ORYSA"/>
</dbReference>
<reference evidence="2 3" key="1">
    <citation type="journal article" date="2019" name="G3 (Bethesda)">
        <title>Sequencing of a Wild Apple (Malus baccata) Genome Unravels the Differences Between Cultivated and Wild Apple Species Regarding Disease Resistance and Cold Tolerance.</title>
        <authorList>
            <person name="Chen X."/>
        </authorList>
    </citation>
    <scope>NUCLEOTIDE SEQUENCE [LARGE SCALE GENOMIC DNA]</scope>
    <source>
        <strain evidence="3">cv. Shandingzi</strain>
        <tissue evidence="2">Leaves</tissue>
    </source>
</reference>
<keyword evidence="3" id="KW-1185">Reference proteome</keyword>
<dbReference type="Pfam" id="PF07893">
    <property type="entry name" value="DUF1668"/>
    <property type="match status" value="1"/>
</dbReference>
<dbReference type="InterPro" id="IPR015915">
    <property type="entry name" value="Kelch-typ_b-propeller"/>
</dbReference>
<sequence>MPEDGKSWILHMQMGRQLLALDIVKLMEWSKLHKSRRPPKPEFKLLHNGFYPDHDNDNEGSRTSTTHPRSLPWGMRYVMVDSKPYIVGGQFSLQPPSFPKPLWESPHIYNHPALDDMRPHFEASKKAYKAPPDWANLDVVSYGSGDSICKSNLPRMCGPKLQPFVATIDDKIYVLSTEYRGKDVQETSPALFEVFHPSLLLWKVLPNPPFIVDVKIEGVFMDCCYTWDKNLIVRDRMTGQRYQFDTSSEKWHEDCGIMGGMYARGGLAQYKDFLLFPQLGCVCSYRLGCGGLSFDSQEVDGLRKIFHPHINNCTSFITQFGEEDLMCIVCSGFDKLGFCCCRVAVFKVSIEGFPENPSIRADVVAEATYYFSDEVIDDEKIFQVFAMRDYANKLDDLGDASCLKEDLPGLDRALAAVKGRGRKRKGGGGAGEWNE</sequence>
<proteinExistence type="predicted"/>
<protein>
    <submittedName>
        <fullName evidence="2">Uncharacterized protein</fullName>
    </submittedName>
</protein>
<name>A0A540MCV4_MALBA</name>
<dbReference type="Proteomes" id="UP000315295">
    <property type="component" value="Unassembled WGS sequence"/>
</dbReference>
<gene>
    <name evidence="2" type="ORF">C1H46_017818</name>
</gene>
<evidence type="ECO:0000256" key="1">
    <source>
        <dbReference type="SAM" id="MobiDB-lite"/>
    </source>
</evidence>
<feature type="region of interest" description="Disordered" evidence="1">
    <location>
        <begin position="35"/>
        <end position="67"/>
    </location>
</feature>
<dbReference type="AlphaFoldDB" id="A0A540MCV4"/>
<evidence type="ECO:0000313" key="3">
    <source>
        <dbReference type="Proteomes" id="UP000315295"/>
    </source>
</evidence>
<comment type="caution">
    <text evidence="2">The sequence shown here is derived from an EMBL/GenBank/DDBJ whole genome shotgun (WGS) entry which is preliminary data.</text>
</comment>
<organism evidence="2 3">
    <name type="scientific">Malus baccata</name>
    <name type="common">Siberian crab apple</name>
    <name type="synonym">Pyrus baccata</name>
    <dbReference type="NCBI Taxonomy" id="106549"/>
    <lineage>
        <taxon>Eukaryota</taxon>
        <taxon>Viridiplantae</taxon>
        <taxon>Streptophyta</taxon>
        <taxon>Embryophyta</taxon>
        <taxon>Tracheophyta</taxon>
        <taxon>Spermatophyta</taxon>
        <taxon>Magnoliopsida</taxon>
        <taxon>eudicotyledons</taxon>
        <taxon>Gunneridae</taxon>
        <taxon>Pentapetalae</taxon>
        <taxon>rosids</taxon>
        <taxon>fabids</taxon>
        <taxon>Rosales</taxon>
        <taxon>Rosaceae</taxon>
        <taxon>Amygdaloideae</taxon>
        <taxon>Maleae</taxon>
        <taxon>Malus</taxon>
    </lineage>
</organism>
<evidence type="ECO:0000313" key="2">
    <source>
        <dbReference type="EMBL" id="TQD96568.1"/>
    </source>
</evidence>
<dbReference type="EMBL" id="VIEB01000290">
    <property type="protein sequence ID" value="TQD96568.1"/>
    <property type="molecule type" value="Genomic_DNA"/>
</dbReference>